<evidence type="ECO:0000313" key="3">
    <source>
        <dbReference type="Proteomes" id="UP001177140"/>
    </source>
</evidence>
<proteinExistence type="predicted"/>
<dbReference type="EMBL" id="JAJJMA010287894">
    <property type="protein sequence ID" value="MCL7046971.1"/>
    <property type="molecule type" value="Genomic_DNA"/>
</dbReference>
<evidence type="ECO:0000256" key="1">
    <source>
        <dbReference type="SAM" id="SignalP"/>
    </source>
</evidence>
<keyword evidence="1" id="KW-0732">Signal</keyword>
<feature type="chain" id="PRO_5041274132" evidence="1">
    <location>
        <begin position="28"/>
        <end position="109"/>
    </location>
</feature>
<comment type="caution">
    <text evidence="2">The sequence shown here is derived from an EMBL/GenBank/DDBJ whole genome shotgun (WGS) entry which is preliminary data.</text>
</comment>
<gene>
    <name evidence="2" type="ORF">MKW94_008438</name>
</gene>
<organism evidence="2 3">
    <name type="scientific">Papaver nudicaule</name>
    <name type="common">Iceland poppy</name>
    <dbReference type="NCBI Taxonomy" id="74823"/>
    <lineage>
        <taxon>Eukaryota</taxon>
        <taxon>Viridiplantae</taxon>
        <taxon>Streptophyta</taxon>
        <taxon>Embryophyta</taxon>
        <taxon>Tracheophyta</taxon>
        <taxon>Spermatophyta</taxon>
        <taxon>Magnoliopsida</taxon>
        <taxon>Ranunculales</taxon>
        <taxon>Papaveraceae</taxon>
        <taxon>Papaveroideae</taxon>
        <taxon>Papaver</taxon>
    </lineage>
</organism>
<name>A0AA41VT18_PAPNU</name>
<dbReference type="Proteomes" id="UP001177140">
    <property type="component" value="Unassembled WGS sequence"/>
</dbReference>
<keyword evidence="3" id="KW-1185">Reference proteome</keyword>
<reference evidence="2" key="1">
    <citation type="submission" date="2022-03" db="EMBL/GenBank/DDBJ databases">
        <title>A functionally conserved STORR gene fusion in Papaver species that diverged 16.8 million years ago.</title>
        <authorList>
            <person name="Catania T."/>
        </authorList>
    </citation>
    <scope>NUCLEOTIDE SEQUENCE</scope>
    <source>
        <strain evidence="2">S-191538</strain>
    </source>
</reference>
<accession>A0AA41VT18</accession>
<sequence>MARGANMMGLAMLLVVVMAVYVGQAEGTWYTGICSIDCAQDKNPHGVGEAAAAFAQCMAECLHYSGFKPQVKPSPKMQKAFELFAQAPEKQQDIPISLGRKAFSPSLSK</sequence>
<evidence type="ECO:0000313" key="2">
    <source>
        <dbReference type="EMBL" id="MCL7046971.1"/>
    </source>
</evidence>
<dbReference type="AlphaFoldDB" id="A0AA41VT18"/>
<feature type="signal peptide" evidence="1">
    <location>
        <begin position="1"/>
        <end position="27"/>
    </location>
</feature>
<protein>
    <submittedName>
        <fullName evidence="2">Uncharacterized protein</fullName>
    </submittedName>
</protein>